<dbReference type="InterPro" id="IPR023346">
    <property type="entry name" value="Lysozyme-like_dom_sf"/>
</dbReference>
<dbReference type="Gene3D" id="1.10.3810.10">
    <property type="entry name" value="Biosynthetic peptidoglycan transglycosylase-like"/>
    <property type="match status" value="1"/>
</dbReference>
<dbReference type="RefSeq" id="WP_020310778.1">
    <property type="nucleotide sequence ID" value="NZ_JBBMEU010000011.1"/>
</dbReference>
<dbReference type="Pfam" id="PF00912">
    <property type="entry name" value="Transgly"/>
    <property type="match status" value="1"/>
</dbReference>
<sequence>MKLKYIAIFALAFAICAGWNLLFDAPKTAKPAVETAAKLQEEKEPQGSWPAPLRPLEIRIYPYLHFHEAMDNKIKKIPVYVAINAISKPMQHAVVATEDRRFYDHGAIDPIGIIRAVLVNIESGETVEGGSTISQQVVKNVFLSQDRTMARKAQEFVMAFLLEHYYSKDEILEIYLNTAYFGANATGIDDAARTYFTTTPEKLDLAQASMLAGLVQAPTYYNPLKNYDAAKARQKTVLTLMAEQGYISPEQGAEAYKKEILERK</sequence>
<dbReference type="EMBL" id="JBBMEU010000011">
    <property type="protein sequence ID" value="MEQ2421731.1"/>
    <property type="molecule type" value="Genomic_DNA"/>
</dbReference>
<reference evidence="3 4" key="1">
    <citation type="submission" date="2024-03" db="EMBL/GenBank/DDBJ databases">
        <title>Human intestinal bacterial collection.</title>
        <authorList>
            <person name="Pauvert C."/>
            <person name="Hitch T.C.A."/>
            <person name="Clavel T."/>
        </authorList>
    </citation>
    <scope>NUCLEOTIDE SEQUENCE [LARGE SCALE GENOMIC DNA]</scope>
    <source>
        <strain evidence="3 4">CLA-AA-H81</strain>
    </source>
</reference>
<dbReference type="PANTHER" id="PTHR32282">
    <property type="entry name" value="BINDING PROTEIN TRANSPEPTIDASE, PUTATIVE-RELATED"/>
    <property type="match status" value="1"/>
</dbReference>
<gene>
    <name evidence="3" type="ORF">WMO23_03140</name>
</gene>
<accession>A0ABV1CUA6</accession>
<dbReference type="SUPFAM" id="SSF53955">
    <property type="entry name" value="Lysozyme-like"/>
    <property type="match status" value="1"/>
</dbReference>
<dbReference type="PANTHER" id="PTHR32282:SF33">
    <property type="entry name" value="PEPTIDOGLYCAN GLYCOSYLTRANSFERASE"/>
    <property type="match status" value="1"/>
</dbReference>
<name>A0ABV1CUA6_9FIRM</name>
<keyword evidence="1" id="KW-0808">Transferase</keyword>
<dbReference type="InterPro" id="IPR050396">
    <property type="entry name" value="Glycosyltr_51/Transpeptidase"/>
</dbReference>
<comment type="caution">
    <text evidence="3">The sequence shown here is derived from an EMBL/GenBank/DDBJ whole genome shotgun (WGS) entry which is preliminary data.</text>
</comment>
<evidence type="ECO:0000313" key="3">
    <source>
        <dbReference type="EMBL" id="MEQ2421731.1"/>
    </source>
</evidence>
<dbReference type="InterPro" id="IPR001264">
    <property type="entry name" value="Glyco_trans_51"/>
</dbReference>
<evidence type="ECO:0000313" key="4">
    <source>
        <dbReference type="Proteomes" id="UP001433088"/>
    </source>
</evidence>
<evidence type="ECO:0000256" key="1">
    <source>
        <dbReference type="ARBA" id="ARBA00022679"/>
    </source>
</evidence>
<proteinExistence type="predicted"/>
<keyword evidence="4" id="KW-1185">Reference proteome</keyword>
<feature type="domain" description="Glycosyl transferase family 51" evidence="2">
    <location>
        <begin position="79"/>
        <end position="241"/>
    </location>
</feature>
<dbReference type="InterPro" id="IPR036950">
    <property type="entry name" value="PBP_transglycosylase"/>
</dbReference>
<evidence type="ECO:0000259" key="2">
    <source>
        <dbReference type="Pfam" id="PF00912"/>
    </source>
</evidence>
<protein>
    <submittedName>
        <fullName evidence="3">Biosynthetic peptidoglycan transglycosylase</fullName>
    </submittedName>
</protein>
<organism evidence="3 4">
    <name type="scientific">Megasphaera intestinihominis</name>
    <dbReference type="NCBI Taxonomy" id="3133159"/>
    <lineage>
        <taxon>Bacteria</taxon>
        <taxon>Bacillati</taxon>
        <taxon>Bacillota</taxon>
        <taxon>Negativicutes</taxon>
        <taxon>Veillonellales</taxon>
        <taxon>Veillonellaceae</taxon>
        <taxon>Megasphaera</taxon>
    </lineage>
</organism>
<dbReference type="Proteomes" id="UP001433088">
    <property type="component" value="Unassembled WGS sequence"/>
</dbReference>